<dbReference type="Pfam" id="PF13360">
    <property type="entry name" value="PQQ_2"/>
    <property type="match status" value="2"/>
</dbReference>
<evidence type="ECO:0000256" key="1">
    <source>
        <dbReference type="ARBA" id="ARBA00022679"/>
    </source>
</evidence>
<dbReference type="InterPro" id="IPR008271">
    <property type="entry name" value="Ser/Thr_kinase_AS"/>
</dbReference>
<dbReference type="PROSITE" id="PS50011">
    <property type="entry name" value="PROTEIN_KINASE_DOM"/>
    <property type="match status" value="1"/>
</dbReference>
<evidence type="ECO:0000313" key="8">
    <source>
        <dbReference type="EMBL" id="GGZ14562.1"/>
    </source>
</evidence>
<reference evidence="8" key="2">
    <citation type="submission" date="2020-09" db="EMBL/GenBank/DDBJ databases">
        <authorList>
            <person name="Sun Q."/>
            <person name="Ohkuma M."/>
        </authorList>
    </citation>
    <scope>NUCLEOTIDE SEQUENCE</scope>
    <source>
        <strain evidence="8">JCM 4815</strain>
    </source>
</reference>
<dbReference type="SMART" id="SM00564">
    <property type="entry name" value="PQQ"/>
    <property type="match status" value="5"/>
</dbReference>
<feature type="binding site" evidence="5">
    <location>
        <position position="50"/>
    </location>
    <ligand>
        <name>ATP</name>
        <dbReference type="ChEBI" id="CHEBI:30616"/>
    </ligand>
</feature>
<accession>A0A918UIK3</accession>
<dbReference type="InterPro" id="IPR015943">
    <property type="entry name" value="WD40/YVTN_repeat-like_dom_sf"/>
</dbReference>
<protein>
    <submittedName>
        <fullName evidence="8">Serine/threonine protein kinase</fullName>
    </submittedName>
</protein>
<evidence type="ECO:0000259" key="7">
    <source>
        <dbReference type="PROSITE" id="PS50011"/>
    </source>
</evidence>
<organism evidence="8 9">
    <name type="scientific">Streptomyces poonensis</name>
    <dbReference type="NCBI Taxonomy" id="68255"/>
    <lineage>
        <taxon>Bacteria</taxon>
        <taxon>Bacillati</taxon>
        <taxon>Actinomycetota</taxon>
        <taxon>Actinomycetes</taxon>
        <taxon>Kitasatosporales</taxon>
        <taxon>Streptomycetaceae</taxon>
        <taxon>Streptomyces</taxon>
    </lineage>
</organism>
<dbReference type="GO" id="GO:0004674">
    <property type="term" value="F:protein serine/threonine kinase activity"/>
    <property type="evidence" value="ECO:0007669"/>
    <property type="project" value="UniProtKB-KW"/>
</dbReference>
<reference evidence="8" key="1">
    <citation type="journal article" date="2014" name="Int. J. Syst. Evol. Microbiol.">
        <title>Complete genome sequence of Corynebacterium casei LMG S-19264T (=DSM 44701T), isolated from a smear-ripened cheese.</title>
        <authorList>
            <consortium name="US DOE Joint Genome Institute (JGI-PGF)"/>
            <person name="Walter F."/>
            <person name="Albersmeier A."/>
            <person name="Kalinowski J."/>
            <person name="Ruckert C."/>
        </authorList>
    </citation>
    <scope>NUCLEOTIDE SEQUENCE</scope>
    <source>
        <strain evidence="8">JCM 4815</strain>
    </source>
</reference>
<dbReference type="Gene3D" id="1.10.510.10">
    <property type="entry name" value="Transferase(Phosphotransferase) domain 1"/>
    <property type="match status" value="1"/>
</dbReference>
<evidence type="ECO:0000256" key="6">
    <source>
        <dbReference type="SAM" id="MobiDB-lite"/>
    </source>
</evidence>
<dbReference type="AlphaFoldDB" id="A0A918UIK3"/>
<keyword evidence="9" id="KW-1185">Reference proteome</keyword>
<dbReference type="SUPFAM" id="SSF50998">
    <property type="entry name" value="Quinoprotein alcohol dehydrogenase-like"/>
    <property type="match status" value="2"/>
</dbReference>
<sequence length="762" mass="80332">MPPQRSAGSESEAESPRYAGQYLLEAELGSGGMGVVHLARSTSGLRLAVKVVHADFAEDPEFRGRFRQEVAAARRVSGAFTAPVVDADPEARRPWMATLFIPGPTLAQHVKRNGSLPPARLRQLMAGLAEALRDIHRAGVVHRDLKPSNVLLAEDGPKVIDFGISRPSDSELRTETGKLIGTPPFMAPEQFRRPREVGPAADVFALGSVIVHAATGSGPFDSDSPYLVAYQVVHDEPDLTGVPEELSGLVARCLAKEPEERPTPDELMAELRSVRASYETQTFIPGQQGADEATDWAPSAGSGRSDVTHHARRRSRGLPADGVGGDEGGDGDGDGGRSDDSAERPVLSSSATGGGSSATGKRPRSLTRARARRVWVPAAVLAVLTAVAGVFVLHPSADSPADSREGKPPGSAFRPWDVTLGAHGAEATGMPWCSYTPQALYCSRPGVLAAAVDPDDGEVLWSRSEAPRDDWIPDAPTLSGGLLHVVSGDGRRLTVLDPATGRTRWSRDLAESDGPVSHVGGVVLLSGVDSTVTALDAATGEEKWRRAFPGLPSPSFRSYGDGLAYAVNPSGTDGTRVTAVDPQTGDTRWQRRLDGALGLVGARDGTLWFTSTDTDSYANAVVRYDVASRTVRRFELRFGLPGALAVVHDETVYLTADGGSLVAVDTRAGGRGQLWRLETSVSFASPPVVAGQRLYFTAADGRLLAIDTARGRLLGQTKPRLAEDSESMVSSLPPPVAAGEKVYAGAPDGSLFAVGAGEPAGW</sequence>
<evidence type="ECO:0000256" key="2">
    <source>
        <dbReference type="ARBA" id="ARBA00022741"/>
    </source>
</evidence>
<evidence type="ECO:0000256" key="5">
    <source>
        <dbReference type="PROSITE-ProRule" id="PRU10141"/>
    </source>
</evidence>
<dbReference type="CDD" id="cd14014">
    <property type="entry name" value="STKc_PknB_like"/>
    <property type="match status" value="1"/>
</dbReference>
<dbReference type="PROSITE" id="PS00108">
    <property type="entry name" value="PROTEIN_KINASE_ST"/>
    <property type="match status" value="1"/>
</dbReference>
<keyword evidence="4 5" id="KW-0067">ATP-binding</keyword>
<dbReference type="Proteomes" id="UP000622166">
    <property type="component" value="Unassembled WGS sequence"/>
</dbReference>
<dbReference type="PANTHER" id="PTHR43289:SF34">
    <property type="entry name" value="SERINE_THREONINE-PROTEIN KINASE YBDM-RELATED"/>
    <property type="match status" value="1"/>
</dbReference>
<dbReference type="InterPro" id="IPR002372">
    <property type="entry name" value="PQQ_rpt_dom"/>
</dbReference>
<evidence type="ECO:0000256" key="3">
    <source>
        <dbReference type="ARBA" id="ARBA00022777"/>
    </source>
</evidence>
<dbReference type="InterPro" id="IPR011009">
    <property type="entry name" value="Kinase-like_dom_sf"/>
</dbReference>
<keyword evidence="1" id="KW-0808">Transferase</keyword>
<feature type="region of interest" description="Disordered" evidence="6">
    <location>
        <begin position="283"/>
        <end position="369"/>
    </location>
</feature>
<dbReference type="InterPro" id="IPR011047">
    <property type="entry name" value="Quinoprotein_ADH-like_sf"/>
</dbReference>
<keyword evidence="3 8" id="KW-0418">Kinase</keyword>
<dbReference type="InterPro" id="IPR000719">
    <property type="entry name" value="Prot_kinase_dom"/>
</dbReference>
<dbReference type="SMART" id="SM00220">
    <property type="entry name" value="S_TKc"/>
    <property type="match status" value="1"/>
</dbReference>
<feature type="domain" description="Protein kinase" evidence="7">
    <location>
        <begin position="22"/>
        <end position="284"/>
    </location>
</feature>
<keyword evidence="8" id="KW-0723">Serine/threonine-protein kinase</keyword>
<dbReference type="PROSITE" id="PS00107">
    <property type="entry name" value="PROTEIN_KINASE_ATP"/>
    <property type="match status" value="1"/>
</dbReference>
<dbReference type="RefSeq" id="WP_189860595.1">
    <property type="nucleotide sequence ID" value="NZ_BMVW01000006.1"/>
</dbReference>
<dbReference type="Gene3D" id="3.30.200.20">
    <property type="entry name" value="Phosphorylase Kinase, domain 1"/>
    <property type="match status" value="1"/>
</dbReference>
<dbReference type="GO" id="GO:0005524">
    <property type="term" value="F:ATP binding"/>
    <property type="evidence" value="ECO:0007669"/>
    <property type="project" value="UniProtKB-UniRule"/>
</dbReference>
<evidence type="ECO:0000313" key="9">
    <source>
        <dbReference type="Proteomes" id="UP000622166"/>
    </source>
</evidence>
<dbReference type="Pfam" id="PF00069">
    <property type="entry name" value="Pkinase"/>
    <property type="match status" value="1"/>
</dbReference>
<dbReference type="EMBL" id="BMVW01000006">
    <property type="protein sequence ID" value="GGZ14562.1"/>
    <property type="molecule type" value="Genomic_DNA"/>
</dbReference>
<comment type="caution">
    <text evidence="8">The sequence shown here is derived from an EMBL/GenBank/DDBJ whole genome shotgun (WGS) entry which is preliminary data.</text>
</comment>
<dbReference type="SUPFAM" id="SSF56112">
    <property type="entry name" value="Protein kinase-like (PK-like)"/>
    <property type="match status" value="1"/>
</dbReference>
<proteinExistence type="predicted"/>
<dbReference type="Gene3D" id="2.40.128.630">
    <property type="match status" value="1"/>
</dbReference>
<keyword evidence="2 5" id="KW-0547">Nucleotide-binding</keyword>
<name>A0A918UIK3_9ACTN</name>
<dbReference type="Gene3D" id="2.130.10.10">
    <property type="entry name" value="YVTN repeat-like/Quinoprotein amine dehydrogenase"/>
    <property type="match status" value="1"/>
</dbReference>
<dbReference type="InterPro" id="IPR017441">
    <property type="entry name" value="Protein_kinase_ATP_BS"/>
</dbReference>
<evidence type="ECO:0000256" key="4">
    <source>
        <dbReference type="ARBA" id="ARBA00022840"/>
    </source>
</evidence>
<gene>
    <name evidence="8" type="ORF">GCM10010365_38150</name>
</gene>
<dbReference type="InterPro" id="IPR018391">
    <property type="entry name" value="PQQ_b-propeller_rpt"/>
</dbReference>
<dbReference type="PANTHER" id="PTHR43289">
    <property type="entry name" value="MITOGEN-ACTIVATED PROTEIN KINASE KINASE KINASE 20-RELATED"/>
    <property type="match status" value="1"/>
</dbReference>
<feature type="compositionally biased region" description="Basic and acidic residues" evidence="6">
    <location>
        <begin position="334"/>
        <end position="343"/>
    </location>
</feature>